<feature type="transmembrane region" description="Helical" evidence="7">
    <location>
        <begin position="86"/>
        <end position="111"/>
    </location>
</feature>
<protein>
    <recommendedName>
        <fullName evidence="7">TRAP transporter large permease protein</fullName>
    </recommendedName>
</protein>
<dbReference type="EMBL" id="CP054580">
    <property type="protein sequence ID" value="QKS25631.1"/>
    <property type="molecule type" value="Genomic_DNA"/>
</dbReference>
<dbReference type="AlphaFoldDB" id="A0AAP9NPA0"/>
<evidence type="ECO:0000256" key="7">
    <source>
        <dbReference type="RuleBase" id="RU369079"/>
    </source>
</evidence>
<name>A0AAP9NPA0_9GAMM</name>
<feature type="transmembrane region" description="Helical" evidence="7">
    <location>
        <begin position="240"/>
        <end position="259"/>
    </location>
</feature>
<comment type="caution">
    <text evidence="7">Lacks conserved residue(s) required for the propagation of feature annotation.</text>
</comment>
<dbReference type="RefSeq" id="WP_022521596.1">
    <property type="nucleotide sequence ID" value="NZ_CP054580.1"/>
</dbReference>
<evidence type="ECO:0000256" key="2">
    <source>
        <dbReference type="ARBA" id="ARBA00022475"/>
    </source>
</evidence>
<feature type="transmembrane region" description="Helical" evidence="7">
    <location>
        <begin position="212"/>
        <end position="234"/>
    </location>
</feature>
<feature type="transmembrane region" description="Helical" evidence="7">
    <location>
        <begin position="392"/>
        <end position="413"/>
    </location>
</feature>
<evidence type="ECO:0000256" key="5">
    <source>
        <dbReference type="ARBA" id="ARBA00022989"/>
    </source>
</evidence>
<evidence type="ECO:0000259" key="8">
    <source>
        <dbReference type="Pfam" id="PF06808"/>
    </source>
</evidence>
<feature type="transmembrane region" description="Helical" evidence="7">
    <location>
        <begin position="313"/>
        <end position="330"/>
    </location>
</feature>
<dbReference type="Pfam" id="PF06808">
    <property type="entry name" value="DctM"/>
    <property type="match status" value="1"/>
</dbReference>
<evidence type="ECO:0000313" key="10">
    <source>
        <dbReference type="Proteomes" id="UP000509761"/>
    </source>
</evidence>
<comment type="function">
    <text evidence="7">Part of the tripartite ATP-independent periplasmic (TRAP) transport system.</text>
</comment>
<keyword evidence="7" id="KW-0813">Transport</keyword>
<evidence type="ECO:0000256" key="1">
    <source>
        <dbReference type="ARBA" id="ARBA00004429"/>
    </source>
</evidence>
<evidence type="ECO:0000313" key="9">
    <source>
        <dbReference type="EMBL" id="QKS25631.1"/>
    </source>
</evidence>
<feature type="transmembrane region" description="Helical" evidence="7">
    <location>
        <begin position="132"/>
        <end position="157"/>
    </location>
</feature>
<dbReference type="GO" id="GO:0022857">
    <property type="term" value="F:transmembrane transporter activity"/>
    <property type="evidence" value="ECO:0007669"/>
    <property type="project" value="UniProtKB-UniRule"/>
</dbReference>
<accession>A0AAP9NPA0</accession>
<keyword evidence="10" id="KW-1185">Reference proteome</keyword>
<keyword evidence="4 7" id="KW-0812">Transmembrane</keyword>
<sequence>MTLVFPVFLILLFTAMPAAFAIGIASLLYYLVDSPIPVSIAVQKLATATQSFPLLAIPLFILAGNLMNRTGITHRLLDFSKMLTGWMVGGMAQVSIVLSTLMGGVSGSAVADASMQSRILGGHMIESGYSKGFTAAVIAYSAVITATIPPSIGLIVFGFVGNVSIGKLLLAGIVPGLLLMVIYMFVAWGISKRNNYQPELDRLPTLKELGNSFVRSIWALMFPVLLLVGIRFGVFTPTEAGAFVVLYSLVVGIFIHKELDWKAAMEALHDSVTDVGVVTLIVMTSAMLGHVFVLDQVPQTISQLILGLSDNTLVVFMLVMLFMVVVGMLMEATVNVLLLTPILLPLATGIGLDPVHFGVIFVTMVSLGGNTPPVGVCMYTVCGLLKVSTWDYFVASIPFILSFLALMVFLLLVPDLVMYLPNQFSGF</sequence>
<feature type="domain" description="TRAP C4-dicarboxylate transport system permease DctM subunit" evidence="8">
    <location>
        <begin position="7"/>
        <end position="415"/>
    </location>
</feature>
<comment type="subunit">
    <text evidence="7">The complex comprises the extracytoplasmic solute receptor protein and the two transmembrane proteins.</text>
</comment>
<dbReference type="PIRSF" id="PIRSF006066">
    <property type="entry name" value="HI0050"/>
    <property type="match status" value="1"/>
</dbReference>
<reference evidence="9 10" key="1">
    <citation type="submission" date="2019-12" db="EMBL/GenBank/DDBJ databases">
        <title>Genome sequencing and assembly of endphytes of Porphyra tenera.</title>
        <authorList>
            <person name="Park J.M."/>
            <person name="Shin R."/>
            <person name="Jo S.H."/>
        </authorList>
    </citation>
    <scope>NUCLEOTIDE SEQUENCE [LARGE SCALE GENOMIC DNA]</scope>
    <source>
        <strain evidence="9 10">GPM3</strain>
    </source>
</reference>
<comment type="subcellular location">
    <subcellularLocation>
        <location evidence="1 7">Cell inner membrane</location>
        <topology evidence="1 7">Multi-pass membrane protein</topology>
    </subcellularLocation>
</comment>
<dbReference type="PANTHER" id="PTHR33362">
    <property type="entry name" value="SIALIC ACID TRAP TRANSPORTER PERMEASE PROTEIN SIAT-RELATED"/>
    <property type="match status" value="1"/>
</dbReference>
<comment type="similarity">
    <text evidence="7">Belongs to the TRAP transporter large permease family.</text>
</comment>
<keyword evidence="6 7" id="KW-0472">Membrane</keyword>
<dbReference type="GO" id="GO:0005886">
    <property type="term" value="C:plasma membrane"/>
    <property type="evidence" value="ECO:0007669"/>
    <property type="project" value="UniProtKB-SubCell"/>
</dbReference>
<dbReference type="Proteomes" id="UP000509761">
    <property type="component" value="Chromosome"/>
</dbReference>
<feature type="transmembrane region" description="Helical" evidence="7">
    <location>
        <begin position="169"/>
        <end position="191"/>
    </location>
</feature>
<organism evidence="9 10">
    <name type="scientific">Vreelandella titanicae</name>
    <dbReference type="NCBI Taxonomy" id="664683"/>
    <lineage>
        <taxon>Bacteria</taxon>
        <taxon>Pseudomonadati</taxon>
        <taxon>Pseudomonadota</taxon>
        <taxon>Gammaproteobacteria</taxon>
        <taxon>Oceanospirillales</taxon>
        <taxon>Halomonadaceae</taxon>
        <taxon>Vreelandella</taxon>
    </lineage>
</organism>
<keyword evidence="5 7" id="KW-1133">Transmembrane helix</keyword>
<dbReference type="PANTHER" id="PTHR33362:SF4">
    <property type="entry name" value="2,3-DIKETO-L-GULONATE TRAP TRANSPORTER LARGE PERMEASE PROTEIN YIAN"/>
    <property type="match status" value="1"/>
</dbReference>
<evidence type="ECO:0000256" key="6">
    <source>
        <dbReference type="ARBA" id="ARBA00023136"/>
    </source>
</evidence>
<keyword evidence="3 7" id="KW-0997">Cell inner membrane</keyword>
<dbReference type="InterPro" id="IPR004681">
    <property type="entry name" value="TRAP_DctM"/>
</dbReference>
<evidence type="ECO:0000256" key="4">
    <source>
        <dbReference type="ARBA" id="ARBA00022692"/>
    </source>
</evidence>
<feature type="transmembrane region" description="Helical" evidence="7">
    <location>
        <begin position="6"/>
        <end position="32"/>
    </location>
</feature>
<gene>
    <name evidence="9" type="ORF">FX987_03427</name>
</gene>
<dbReference type="NCBIfam" id="TIGR00786">
    <property type="entry name" value="dctM"/>
    <property type="match status" value="1"/>
</dbReference>
<feature type="transmembrane region" description="Helical" evidence="7">
    <location>
        <begin position="44"/>
        <end position="66"/>
    </location>
</feature>
<feature type="transmembrane region" description="Helical" evidence="7">
    <location>
        <begin position="271"/>
        <end position="293"/>
    </location>
</feature>
<keyword evidence="2" id="KW-1003">Cell membrane</keyword>
<dbReference type="InterPro" id="IPR010656">
    <property type="entry name" value="DctM"/>
</dbReference>
<evidence type="ECO:0000256" key="3">
    <source>
        <dbReference type="ARBA" id="ARBA00022519"/>
    </source>
</evidence>
<proteinExistence type="inferred from homology"/>